<sequence length="244" mass="27679">MEELLLRVVPGLAKQWRGATPEEIAQIEQIAGRPLPPFYRWFLARMGQSMGPLVYPFFNFSAQSVVSCYVQELVEPEPRFLLIAYNSSRMMPMHLFYDLDAPTRADAMVTEREAQGHEDDLYDQFETLREMLAWDALYQFRMREMPQRCKGTLSGDHPNLLSLIEPVMSHLGFKQPIATGPYCRLYERADAVLLCKGMPRQGVDQARSFGLGGTSDSALRKILGEIATATSLKVKVDEWAPVLT</sequence>
<keyword evidence="2" id="KW-1185">Reference proteome</keyword>
<dbReference type="EMBL" id="CP071091">
    <property type="protein sequence ID" value="QSQ14120.1"/>
    <property type="molecule type" value="Genomic_DNA"/>
</dbReference>
<name>A0ABX7N5W8_9BACT</name>
<dbReference type="SUPFAM" id="SSF160631">
    <property type="entry name" value="SMI1/KNR4-like"/>
    <property type="match status" value="1"/>
</dbReference>
<organism evidence="1 2">
    <name type="scientific">Myxococcus landrumensis</name>
    <dbReference type="NCBI Taxonomy" id="2813577"/>
    <lineage>
        <taxon>Bacteria</taxon>
        <taxon>Pseudomonadati</taxon>
        <taxon>Myxococcota</taxon>
        <taxon>Myxococcia</taxon>
        <taxon>Myxococcales</taxon>
        <taxon>Cystobacterineae</taxon>
        <taxon>Myxococcaceae</taxon>
        <taxon>Myxococcus</taxon>
    </lineage>
</organism>
<dbReference type="InterPro" id="IPR037883">
    <property type="entry name" value="Knr4/Smi1-like_sf"/>
</dbReference>
<gene>
    <name evidence="1" type="ORF">JY572_38380</name>
</gene>
<protein>
    <submittedName>
        <fullName evidence="1">SMI1/KNR4 family protein</fullName>
    </submittedName>
</protein>
<reference evidence="1 2" key="1">
    <citation type="submission" date="2021-02" db="EMBL/GenBank/DDBJ databases">
        <title>De Novo genome assembly of isolated myxobacteria.</title>
        <authorList>
            <person name="Stevens D.C."/>
        </authorList>
    </citation>
    <scope>NUCLEOTIDE SEQUENCE [LARGE SCALE GENOMIC DNA]</scope>
    <source>
        <strain evidence="1 2">SCHIC003</strain>
    </source>
</reference>
<evidence type="ECO:0000313" key="2">
    <source>
        <dbReference type="Proteomes" id="UP000663090"/>
    </source>
</evidence>
<evidence type="ECO:0000313" key="1">
    <source>
        <dbReference type="EMBL" id="QSQ14120.1"/>
    </source>
</evidence>
<accession>A0ABX7N5W8</accession>
<dbReference type="RefSeq" id="WP_206715914.1">
    <property type="nucleotide sequence ID" value="NZ_CP071091.1"/>
</dbReference>
<dbReference type="Proteomes" id="UP000663090">
    <property type="component" value="Chromosome"/>
</dbReference>
<proteinExistence type="predicted"/>